<dbReference type="Pfam" id="PF00172">
    <property type="entry name" value="Zn_clus"/>
    <property type="match status" value="1"/>
</dbReference>
<dbReference type="EMBL" id="JBCAWK010000012">
    <property type="protein sequence ID" value="KAK8845613.1"/>
    <property type="molecule type" value="Genomic_DNA"/>
</dbReference>
<dbReference type="InterPro" id="IPR001138">
    <property type="entry name" value="Zn2Cys6_DnaBD"/>
</dbReference>
<accession>A0AAW0YY26</accession>
<comment type="subcellular location">
    <subcellularLocation>
        <location evidence="1">Nucleus</location>
    </subcellularLocation>
</comment>
<evidence type="ECO:0000256" key="3">
    <source>
        <dbReference type="SAM" id="MobiDB-lite"/>
    </source>
</evidence>
<feature type="region of interest" description="Disordered" evidence="3">
    <location>
        <begin position="79"/>
        <end position="121"/>
    </location>
</feature>
<dbReference type="GO" id="GO:0008270">
    <property type="term" value="F:zinc ion binding"/>
    <property type="evidence" value="ECO:0007669"/>
    <property type="project" value="InterPro"/>
</dbReference>
<dbReference type="InterPro" id="IPR036864">
    <property type="entry name" value="Zn2-C6_fun-type_DNA-bd_sf"/>
</dbReference>
<organism evidence="5 6">
    <name type="scientific">Kwoniella newhampshirensis</name>
    <dbReference type="NCBI Taxonomy" id="1651941"/>
    <lineage>
        <taxon>Eukaryota</taxon>
        <taxon>Fungi</taxon>
        <taxon>Dikarya</taxon>
        <taxon>Basidiomycota</taxon>
        <taxon>Agaricomycotina</taxon>
        <taxon>Tremellomycetes</taxon>
        <taxon>Tremellales</taxon>
        <taxon>Cryptococcaceae</taxon>
        <taxon>Kwoniella</taxon>
    </lineage>
</organism>
<dbReference type="AlphaFoldDB" id="A0AAW0YY26"/>
<evidence type="ECO:0000313" key="6">
    <source>
        <dbReference type="Proteomes" id="UP001388673"/>
    </source>
</evidence>
<feature type="compositionally biased region" description="Low complexity" evidence="3">
    <location>
        <begin position="94"/>
        <end position="118"/>
    </location>
</feature>
<feature type="compositionally biased region" description="Basic and acidic residues" evidence="3">
    <location>
        <begin position="1"/>
        <end position="19"/>
    </location>
</feature>
<feature type="domain" description="Zn(2)-C6 fungal-type" evidence="4">
    <location>
        <begin position="39"/>
        <end position="70"/>
    </location>
</feature>
<evidence type="ECO:0000259" key="4">
    <source>
        <dbReference type="PROSITE" id="PS50048"/>
    </source>
</evidence>
<comment type="caution">
    <text evidence="5">The sequence shown here is derived from an EMBL/GenBank/DDBJ whole genome shotgun (WGS) entry which is preliminary data.</text>
</comment>
<evidence type="ECO:0000313" key="5">
    <source>
        <dbReference type="EMBL" id="KAK8845613.1"/>
    </source>
</evidence>
<gene>
    <name evidence="5" type="ORF">IAR55_006329</name>
</gene>
<feature type="region of interest" description="Disordered" evidence="3">
    <location>
        <begin position="144"/>
        <end position="164"/>
    </location>
</feature>
<dbReference type="PANTHER" id="PTHR31001">
    <property type="entry name" value="UNCHARACTERIZED TRANSCRIPTIONAL REGULATORY PROTEIN"/>
    <property type="match status" value="1"/>
</dbReference>
<dbReference type="Proteomes" id="UP001388673">
    <property type="component" value="Unassembled WGS sequence"/>
</dbReference>
<feature type="region of interest" description="Disordered" evidence="3">
    <location>
        <begin position="1"/>
        <end position="34"/>
    </location>
</feature>
<dbReference type="PANTHER" id="PTHR31001:SF88">
    <property type="entry name" value="TRANSCRIPTION FACTOR PDR3"/>
    <property type="match status" value="1"/>
</dbReference>
<keyword evidence="6" id="KW-1185">Reference proteome</keyword>
<evidence type="ECO:0000256" key="2">
    <source>
        <dbReference type="ARBA" id="ARBA00023242"/>
    </source>
</evidence>
<dbReference type="CDD" id="cd12148">
    <property type="entry name" value="fungal_TF_MHR"/>
    <property type="match status" value="1"/>
</dbReference>
<dbReference type="SUPFAM" id="SSF57701">
    <property type="entry name" value="Zn2/Cys6 DNA-binding domain"/>
    <property type="match status" value="1"/>
</dbReference>
<dbReference type="InterPro" id="IPR050613">
    <property type="entry name" value="Sec_Metabolite_Reg"/>
</dbReference>
<proteinExistence type="predicted"/>
<evidence type="ECO:0000256" key="1">
    <source>
        <dbReference type="ARBA" id="ARBA00004123"/>
    </source>
</evidence>
<dbReference type="RefSeq" id="XP_066800421.1">
    <property type="nucleotide sequence ID" value="XM_066949413.1"/>
</dbReference>
<dbReference type="CDD" id="cd00067">
    <property type="entry name" value="GAL4"/>
    <property type="match status" value="1"/>
</dbReference>
<dbReference type="GO" id="GO:0000981">
    <property type="term" value="F:DNA-binding transcription factor activity, RNA polymerase II-specific"/>
    <property type="evidence" value="ECO:0007669"/>
    <property type="project" value="InterPro"/>
</dbReference>
<dbReference type="SMART" id="SM00066">
    <property type="entry name" value="GAL4"/>
    <property type="match status" value="1"/>
</dbReference>
<name>A0AAW0YY26_9TREE</name>
<dbReference type="Gene3D" id="4.10.240.10">
    <property type="entry name" value="Zn(2)-C6 fungal-type DNA-binding domain"/>
    <property type="match status" value="1"/>
</dbReference>
<dbReference type="PROSITE" id="PS50048">
    <property type="entry name" value="ZN2_CY6_FUNGAL_2"/>
    <property type="match status" value="1"/>
</dbReference>
<reference evidence="5 6" key="1">
    <citation type="journal article" date="2024" name="bioRxiv">
        <title>Comparative genomics of Cryptococcus and Kwoniella reveals pathogenesis evolution and contrasting karyotype dynamics via intercentromeric recombination or chromosome fusion.</title>
        <authorList>
            <person name="Coelho M.A."/>
            <person name="David-Palma M."/>
            <person name="Shea T."/>
            <person name="Bowers K."/>
            <person name="McGinley-Smith S."/>
            <person name="Mohammad A.W."/>
            <person name="Gnirke A."/>
            <person name="Yurkov A.M."/>
            <person name="Nowrousian M."/>
            <person name="Sun S."/>
            <person name="Cuomo C.A."/>
            <person name="Heitman J."/>
        </authorList>
    </citation>
    <scope>NUCLEOTIDE SEQUENCE [LARGE SCALE GENOMIC DNA]</scope>
    <source>
        <strain evidence="5 6">CBS 13917</strain>
    </source>
</reference>
<dbReference type="GeneID" id="92183587"/>
<keyword evidence="2" id="KW-0539">Nucleus</keyword>
<dbReference type="GO" id="GO:0005634">
    <property type="term" value="C:nucleus"/>
    <property type="evidence" value="ECO:0007669"/>
    <property type="project" value="UniProtKB-SubCell"/>
</dbReference>
<dbReference type="KEGG" id="kne:92183587"/>
<protein>
    <recommendedName>
        <fullName evidence="4">Zn(2)-C6 fungal-type domain-containing protein</fullName>
    </recommendedName>
</protein>
<sequence length="743" mass="83866">MSEGDTHLTHRRAESSHSDTDEEFTSTKKKIRRHRAKLTCLACQRRKTKCDKIQPCSPCATRGESETCLFEPGVLPLDPSPGSQVAQLGRATHSHLAPTSSSASRSGSPSSKGPVPLVHSDNRNVRAALQEKIFGDVERIAESSGLDEDAHHDSAQLHQAAKSTKGNDEIWPNIVSTSNVRRTPKWERDMKHLCDTLPTKEQIECLVDIYFTEVQILRLIVHEGVFRTELAQFEALRSLGMQMSTDPAWIAQLASVLWVTMYLLLDERPVSEPRSSLGLVPPLLEQMASDAFEAVETALTCAQWLIHPQFRVLQTLLIVATLEINCQGPYYSTVRNGSHGDWTRSMHFDIAVGIAKQLQLHVVTSLQAVFRLQDPALPTSRPMYSLQMASRAFHTVLFLDTSAVCMGAGPNDSSPTALFCFPEGSFSTPEPENYPEETLLSDNPVRSRDAWEKTQFIWEYHMNQVARFWRIVVLLVQRTEDLSYETILAQSQALRESYHHFLTMRTTCDPSPIESDAFYLLNSAYLHRFLRLHRPFLLRSYRDARYLESQITVVSAARQIIQSHRHQICAKVSRLLVRNAAYPYIHHLSSLLVLFLHALLDEQSRSDVRKNMVKSQEAFEKVGYEGKKFHRVLAGKGYRLVTEMIKVIEDPPSDIENIEDIVRDLQRRAVQNRPVLQNQDQTYGSASASTSGDVTLNMFSGSENDTVSDSLLGDGGSYMDVLGPGNMPIEAWDIDWDMFIRDL</sequence>